<dbReference type="Proteomes" id="UP000574390">
    <property type="component" value="Unassembled WGS sequence"/>
</dbReference>
<feature type="non-terminal residue" evidence="1">
    <location>
        <position position="1"/>
    </location>
</feature>
<dbReference type="PANTHER" id="PTHR43336:SF3">
    <property type="entry name" value="GUANYLATE CYCLASE DOMAIN-CONTAINING PROTEIN"/>
    <property type="match status" value="1"/>
</dbReference>
<evidence type="ECO:0008006" key="3">
    <source>
        <dbReference type="Google" id="ProtNLM"/>
    </source>
</evidence>
<dbReference type="InterPro" id="IPR029787">
    <property type="entry name" value="Nucleotide_cyclase"/>
</dbReference>
<sequence>FPVESPITLADEYRVKKQQDWQDLAEKALLGCIKIIAEIRRAGDLKAYAKHPKLIPKFSLTYQVDVGIALHSGWSVEGAIGSEMKIDATYIGFNVSVARSLVRALPLYGCSLLLTGDLLEHLGGKVRDRCRLIDERMVGEVGREPRKELKCEIYSFDINDKVSEAPENHLLGKVVSRAEMSIKNLDDNKVEYLFELDKDVQVLQEGFDLEFRTIWRQAIPPIISNAAFHPRE</sequence>
<reference evidence="1 2" key="1">
    <citation type="submission" date="2020-04" db="EMBL/GenBank/DDBJ databases">
        <title>Perkinsus olseni comparative genomics.</title>
        <authorList>
            <person name="Bogema D.R."/>
        </authorList>
    </citation>
    <scope>NUCLEOTIDE SEQUENCE [LARGE SCALE GENOMIC DNA]</scope>
    <source>
        <strain evidence="1">ATCC PRA-205</strain>
    </source>
</reference>
<comment type="caution">
    <text evidence="1">The sequence shown here is derived from an EMBL/GenBank/DDBJ whole genome shotgun (WGS) entry which is preliminary data.</text>
</comment>
<dbReference type="Gene3D" id="3.30.70.1230">
    <property type="entry name" value="Nucleotide cyclase"/>
    <property type="match status" value="1"/>
</dbReference>
<gene>
    <name evidence="1" type="ORF">FOZ62_002964</name>
</gene>
<dbReference type="EMBL" id="JABANM010005195">
    <property type="protein sequence ID" value="KAF4748025.1"/>
    <property type="molecule type" value="Genomic_DNA"/>
</dbReference>
<dbReference type="SUPFAM" id="SSF55073">
    <property type="entry name" value="Nucleotide cyclase"/>
    <property type="match status" value="1"/>
</dbReference>
<name>A0A7J6TSH6_PEROL</name>
<dbReference type="AlphaFoldDB" id="A0A7J6TSH6"/>
<evidence type="ECO:0000313" key="1">
    <source>
        <dbReference type="EMBL" id="KAF4748025.1"/>
    </source>
</evidence>
<organism evidence="1 2">
    <name type="scientific">Perkinsus olseni</name>
    <name type="common">Perkinsus atlanticus</name>
    <dbReference type="NCBI Taxonomy" id="32597"/>
    <lineage>
        <taxon>Eukaryota</taxon>
        <taxon>Sar</taxon>
        <taxon>Alveolata</taxon>
        <taxon>Perkinsozoa</taxon>
        <taxon>Perkinsea</taxon>
        <taxon>Perkinsida</taxon>
        <taxon>Perkinsidae</taxon>
        <taxon>Perkinsus</taxon>
    </lineage>
</organism>
<accession>A0A7J6TSH6</accession>
<proteinExistence type="predicted"/>
<dbReference type="PANTHER" id="PTHR43336">
    <property type="entry name" value="OXYGEN SENSOR HISTIDINE KINASE RESPONSE REGULATOR DEVS/DOSS"/>
    <property type="match status" value="1"/>
</dbReference>
<protein>
    <recommendedName>
        <fullName evidence="3">Adenylyl/guanylyl cyclase</fullName>
    </recommendedName>
</protein>
<evidence type="ECO:0000313" key="2">
    <source>
        <dbReference type="Proteomes" id="UP000574390"/>
    </source>
</evidence>